<keyword evidence="1" id="KW-0614">Plasmid</keyword>
<evidence type="ECO:0000313" key="1">
    <source>
        <dbReference type="EMBL" id="CBW76430.1"/>
    </source>
</evidence>
<protein>
    <submittedName>
        <fullName evidence="1">Uncharacterized protein</fullName>
    </submittedName>
</protein>
<dbReference type="AlphaFoldDB" id="E5ATK6"/>
<dbReference type="Proteomes" id="UP000007437">
    <property type="component" value="Plasmid pBRH01"/>
</dbReference>
<sequence>MILLHGRDAQRAWFHHLPGNEPLLAKVYLRFVTTV</sequence>
<name>E5ATK6_MYCRK</name>
<gene>
    <name evidence="1" type="ordered locus">RBRH_03462</name>
</gene>
<geneLocation type="plasmid" evidence="1 2">
    <name>pBRH01</name>
</geneLocation>
<reference evidence="1 2" key="1">
    <citation type="journal article" date="2011" name="J. Bacteriol.">
        <title>Complete genome sequence of Burkholderia rhizoxinica, an endosymbiont of Rhizopus microsporus.</title>
        <authorList>
            <person name="Lackner G."/>
            <person name="Moebius N."/>
            <person name="Partida-Martinez L."/>
            <person name="Hertweck C."/>
        </authorList>
    </citation>
    <scope>NUCLEOTIDE SEQUENCE [LARGE SCALE GENOMIC DNA]</scope>
    <source>
        <strain evidence="2">DSM 19002 / CIP 109453 / HKI 454</strain>
        <plasmid evidence="1 2">pBRH01</plasmid>
    </source>
</reference>
<dbReference type="EMBL" id="FR687360">
    <property type="protein sequence ID" value="CBW76430.1"/>
    <property type="molecule type" value="Genomic_DNA"/>
</dbReference>
<dbReference type="HOGENOM" id="CLU_3363870_0_0_4"/>
<dbReference type="KEGG" id="brh:RBRH_03462"/>
<proteinExistence type="predicted"/>
<evidence type="ECO:0000313" key="2">
    <source>
        <dbReference type="Proteomes" id="UP000007437"/>
    </source>
</evidence>
<accession>E5ATK6</accession>
<organism evidence="1 2">
    <name type="scientific">Mycetohabitans rhizoxinica (strain DSM 19002 / CIP 109453 / HKI 454)</name>
    <name type="common">Paraburkholderia rhizoxinica</name>
    <dbReference type="NCBI Taxonomy" id="882378"/>
    <lineage>
        <taxon>Bacteria</taxon>
        <taxon>Pseudomonadati</taxon>
        <taxon>Pseudomonadota</taxon>
        <taxon>Betaproteobacteria</taxon>
        <taxon>Burkholderiales</taxon>
        <taxon>Burkholderiaceae</taxon>
        <taxon>Mycetohabitans</taxon>
    </lineage>
</organism>